<proteinExistence type="predicted"/>
<feature type="non-terminal residue" evidence="2">
    <location>
        <position position="111"/>
    </location>
</feature>
<organism evidence="2 3">
    <name type="scientific">Marasmius crinis-equi</name>
    <dbReference type="NCBI Taxonomy" id="585013"/>
    <lineage>
        <taxon>Eukaryota</taxon>
        <taxon>Fungi</taxon>
        <taxon>Dikarya</taxon>
        <taxon>Basidiomycota</taxon>
        <taxon>Agaricomycotina</taxon>
        <taxon>Agaricomycetes</taxon>
        <taxon>Agaricomycetidae</taxon>
        <taxon>Agaricales</taxon>
        <taxon>Marasmiineae</taxon>
        <taxon>Marasmiaceae</taxon>
        <taxon>Marasmius</taxon>
    </lineage>
</organism>
<evidence type="ECO:0000313" key="3">
    <source>
        <dbReference type="Proteomes" id="UP001465976"/>
    </source>
</evidence>
<sequence length="111" mass="12219">MSHPPYPPPYAHEPYYHYPPPPGSPPGAPPPDFLQQRYPFSPYTPYHFPMHPVSASTIDPSMISSNVPIAENSSEPLHDEAPSKSYKYKACCLAVTGLDLLGLEREVGGLK</sequence>
<feature type="compositionally biased region" description="Pro residues" evidence="1">
    <location>
        <begin position="17"/>
        <end position="32"/>
    </location>
</feature>
<evidence type="ECO:0000256" key="1">
    <source>
        <dbReference type="SAM" id="MobiDB-lite"/>
    </source>
</evidence>
<comment type="caution">
    <text evidence="2">The sequence shown here is derived from an EMBL/GenBank/DDBJ whole genome shotgun (WGS) entry which is preliminary data.</text>
</comment>
<protein>
    <submittedName>
        <fullName evidence="2">Uncharacterized protein</fullName>
    </submittedName>
</protein>
<evidence type="ECO:0000313" key="2">
    <source>
        <dbReference type="EMBL" id="KAL0562747.1"/>
    </source>
</evidence>
<gene>
    <name evidence="2" type="ORF">V5O48_019332</name>
</gene>
<keyword evidence="3" id="KW-1185">Reference proteome</keyword>
<name>A0ABR3EIP1_9AGAR</name>
<dbReference type="Proteomes" id="UP001465976">
    <property type="component" value="Unassembled WGS sequence"/>
</dbReference>
<dbReference type="EMBL" id="JBAHYK010004614">
    <property type="protein sequence ID" value="KAL0562747.1"/>
    <property type="molecule type" value="Genomic_DNA"/>
</dbReference>
<reference evidence="2 3" key="1">
    <citation type="submission" date="2024-02" db="EMBL/GenBank/DDBJ databases">
        <title>A draft genome for the cacao thread blight pathogen Marasmius crinis-equi.</title>
        <authorList>
            <person name="Cohen S.P."/>
            <person name="Baruah I.K."/>
            <person name="Amoako-Attah I."/>
            <person name="Bukari Y."/>
            <person name="Meinhardt L.W."/>
            <person name="Bailey B.A."/>
        </authorList>
    </citation>
    <scope>NUCLEOTIDE SEQUENCE [LARGE SCALE GENOMIC DNA]</scope>
    <source>
        <strain evidence="2 3">GH-76</strain>
    </source>
</reference>
<feature type="region of interest" description="Disordered" evidence="1">
    <location>
        <begin position="17"/>
        <end position="37"/>
    </location>
</feature>
<accession>A0ABR3EIP1</accession>